<name>A0A0L6CHG6_9MICO</name>
<feature type="compositionally biased region" description="Polar residues" evidence="1">
    <location>
        <begin position="943"/>
        <end position="953"/>
    </location>
</feature>
<feature type="transmembrane region" description="Helical" evidence="2">
    <location>
        <begin position="1212"/>
        <end position="1233"/>
    </location>
</feature>
<dbReference type="Pfam" id="PF00754">
    <property type="entry name" value="F5_F8_type_C"/>
    <property type="match status" value="1"/>
</dbReference>
<dbReference type="EMBL" id="LAIR01000002">
    <property type="protein sequence ID" value="KNX37256.1"/>
    <property type="molecule type" value="Genomic_DNA"/>
</dbReference>
<keyword evidence="2" id="KW-0472">Membrane</keyword>
<feature type="transmembrane region" description="Helical" evidence="2">
    <location>
        <begin position="398"/>
        <end position="416"/>
    </location>
</feature>
<keyword evidence="6" id="KW-1185">Reference proteome</keyword>
<comment type="caution">
    <text evidence="5">The sequence shown here is derived from an EMBL/GenBank/DDBJ whole genome shotgun (WGS) entry which is preliminary data.</text>
</comment>
<dbReference type="RefSeq" id="WP_050669595.1">
    <property type="nucleotide sequence ID" value="NZ_LAIR01000002.1"/>
</dbReference>
<reference evidence="6" key="1">
    <citation type="submission" date="2015-03" db="EMBL/GenBank/DDBJ databases">
        <title>Luteipulveratus halotolerans sp. nov., a novel actinobacterium (Dermacoccaceae) from Sarawak, Malaysia.</title>
        <authorList>
            <person name="Juboi H."/>
            <person name="Basik A."/>
            <person name="Shamsul S.S."/>
            <person name="Arnold P."/>
            <person name="Schmitt E.K."/>
            <person name="Sanglier J.-J."/>
            <person name="Yeo T."/>
        </authorList>
    </citation>
    <scope>NUCLEOTIDE SEQUENCE [LARGE SCALE GENOMIC DNA]</scope>
    <source>
        <strain evidence="6">C296001</strain>
    </source>
</reference>
<evidence type="ECO:0000313" key="6">
    <source>
        <dbReference type="Proteomes" id="UP000037397"/>
    </source>
</evidence>
<feature type="compositionally biased region" description="Low complexity" evidence="1">
    <location>
        <begin position="1252"/>
        <end position="1264"/>
    </location>
</feature>
<feature type="transmembrane region" description="Helical" evidence="2">
    <location>
        <begin position="315"/>
        <end position="334"/>
    </location>
</feature>
<evidence type="ECO:0000259" key="3">
    <source>
        <dbReference type="Pfam" id="PF00754"/>
    </source>
</evidence>
<protein>
    <submittedName>
        <fullName evidence="5">Uncharacterized protein</fullName>
    </submittedName>
</protein>
<evidence type="ECO:0000256" key="2">
    <source>
        <dbReference type="SAM" id="Phobius"/>
    </source>
</evidence>
<feature type="transmembrane region" description="Helical" evidence="2">
    <location>
        <begin position="366"/>
        <end position="386"/>
    </location>
</feature>
<feature type="region of interest" description="Disordered" evidence="1">
    <location>
        <begin position="933"/>
        <end position="955"/>
    </location>
</feature>
<feature type="transmembrane region" description="Helical" evidence="2">
    <location>
        <begin position="1318"/>
        <end position="1339"/>
    </location>
</feature>
<feature type="region of interest" description="Disordered" evidence="1">
    <location>
        <begin position="1242"/>
        <end position="1272"/>
    </location>
</feature>
<dbReference type="OrthoDB" id="5242711at2"/>
<feature type="region of interest" description="Disordered" evidence="1">
    <location>
        <begin position="540"/>
        <end position="560"/>
    </location>
</feature>
<evidence type="ECO:0000313" key="5">
    <source>
        <dbReference type="EMBL" id="KNX37256.1"/>
    </source>
</evidence>
<dbReference type="SUPFAM" id="SSF49785">
    <property type="entry name" value="Galactose-binding domain-like"/>
    <property type="match status" value="1"/>
</dbReference>
<feature type="domain" description="Alpha-(1-&gt;3)-arabinofuranosyltransferase N-terminal GT-C" evidence="4">
    <location>
        <begin position="16"/>
        <end position="666"/>
    </location>
</feature>
<gene>
    <name evidence="5" type="ORF">VV01_09050</name>
</gene>
<dbReference type="Pfam" id="PF11847">
    <property type="entry name" value="GT-C_AftD"/>
    <property type="match status" value="1"/>
</dbReference>
<accession>A0A0L6CHG6</accession>
<dbReference type="GO" id="GO:0016740">
    <property type="term" value="F:transferase activity"/>
    <property type="evidence" value="ECO:0007669"/>
    <property type="project" value="InterPro"/>
</dbReference>
<dbReference type="InterPro" id="IPR008979">
    <property type="entry name" value="Galactose-bd-like_sf"/>
</dbReference>
<dbReference type="Proteomes" id="UP000037397">
    <property type="component" value="Unassembled WGS sequence"/>
</dbReference>
<dbReference type="STRING" id="1631356.VV01_09050"/>
<keyword evidence="2" id="KW-0812">Transmembrane</keyword>
<feature type="domain" description="F5/8 type C" evidence="3">
    <location>
        <begin position="919"/>
        <end position="1024"/>
    </location>
</feature>
<feature type="transmembrane region" description="Helical" evidence="2">
    <location>
        <begin position="139"/>
        <end position="158"/>
    </location>
</feature>
<feature type="transmembrane region" description="Helical" evidence="2">
    <location>
        <begin position="62"/>
        <end position="80"/>
    </location>
</feature>
<evidence type="ECO:0000256" key="1">
    <source>
        <dbReference type="SAM" id="MobiDB-lite"/>
    </source>
</evidence>
<feature type="transmembrane region" description="Helical" evidence="2">
    <location>
        <begin position="287"/>
        <end position="308"/>
    </location>
</feature>
<dbReference type="InterPro" id="IPR000421">
    <property type="entry name" value="FA58C"/>
</dbReference>
<feature type="transmembrane region" description="Helical" evidence="2">
    <location>
        <begin position="1286"/>
        <end position="1312"/>
    </location>
</feature>
<organism evidence="5 6">
    <name type="scientific">Luteipulveratus halotolerans</name>
    <dbReference type="NCBI Taxonomy" id="1631356"/>
    <lineage>
        <taxon>Bacteria</taxon>
        <taxon>Bacillati</taxon>
        <taxon>Actinomycetota</taxon>
        <taxon>Actinomycetes</taxon>
        <taxon>Micrococcales</taxon>
        <taxon>Dermacoccaceae</taxon>
        <taxon>Luteipulveratus</taxon>
    </lineage>
</organism>
<dbReference type="InterPro" id="IPR021798">
    <property type="entry name" value="AftD_N"/>
</dbReference>
<feature type="transmembrane region" description="Helical" evidence="2">
    <location>
        <begin position="92"/>
        <end position="110"/>
    </location>
</feature>
<dbReference type="Gene3D" id="2.60.120.260">
    <property type="entry name" value="Galactose-binding domain-like"/>
    <property type="match status" value="1"/>
</dbReference>
<proteinExistence type="predicted"/>
<keyword evidence="2" id="KW-1133">Transmembrane helix</keyword>
<feature type="transmembrane region" description="Helical" evidence="2">
    <location>
        <begin position="1360"/>
        <end position="1377"/>
    </location>
</feature>
<sequence length="1399" mass="148735">MLTRYRLTVALLVLILALVVLLNDLGDFNTDIKPEVYIAPLDMIGRYLSSWTSSPYLGSPNFNVGLVPVLLVLAAFRAIGMSPEFAFKAFHLLLWLIAAWGTSRLVRAVAPRAGKWAGLVAAVVYLANPYTIQAGATLAIALPLSLLPWQLLCFVRALRDHRSWRWPAAFGLTFFAMSGMNVAVVPLLQLFAMIPVALAVRAERSLPWRRIATVTGKCALFVLGVSIYWLVPSYAASSTGSQIVESSETLTGIAKVSSFPEVLRGVGLWPLYGYDDKGPWVAQHATYVASPFVMILTMAWPTLGLLALRWCTGVVRRLVAVSVALAAVVMVGIFPREGGSASPFGRVLGEVLSVPLMSAFRTTNKIGAVLALGFAIAIGVGLVRALPRYWPRPGAKPVVVVLSAVLVAAWALPAFGGRLYTSQMNIPKYWEYAAQQADQGNPASTVLMLPGQVRPDYRWTVERPDDVANSLLKRDAVIPETTPNASAPGANFLAALNDTVQSGSAPRDSMSTFARYLGSDTVLLRRDMVWEDDGGARPSVTTRLLQGDPGLKESGTFGYPSENLGRSADAAGHGEEKLTPLALYDVAQPRTAVRAETMAGSVVVAGDGFAFPAMTEAGTLGGTPTVRYAQDLTAADLAAQLRTAGRMVITDTNARRNVIPNRLNAGQGPLLGAGEKLGATRTLGDKQADQTVLLRSGAKVRASTSGGTFFDLPFGVPEFAVDGDDATAWRFGDFRRAPGQTLQVTLPGPVSLGKIPVSQLPIGPVQIDKVTLSGGGRSSTVRLPTQGSATLDLGGAVTDRVTLRIDSIRGEGFNLVGLAELGLPGAKAARTARTPTTLSDRYAQLSPEQRAQFAKVPLDILLQRVLNTPDASDDSERVLRRVVTVPDDRDYDAEASVRTTRPLEQVYDQAAGYATSTRATSSSFYFNNPQWRASQAADGDPSTAWSPGGSTRGQHWELTGPRRTISQVRLNQEAGEPASPLWASQVRISVDGKVVTTASITPGSSTVRLPSGTQGSTVRVTITGLAGNPSGVPPRFTDIDAGATLQKTTPGPLDSADGTRCITVATVDGKPLRMRPAAKTIAGRDENGTRWVGCQDVSLERGERRIEQADGFVLDTLNLKDKRSASTRPGLQPTVRITKNASSAKTLEVTAGTTPYAVVIGQSIDPRWTATADGEDLGAPVTLDGFSAGWVLPQGGSHTIEIRYAPQRTSNIALAISGAVVALAVVLVMLGWWRRRRRPSTVPDVEAPLPQSGASRAAAVPASRRSARARHASERSAPWPRWAREVALVALAGFAVGWAGLAASVAVVVLLRQRPVRPIWLIGGGAALTMISIIVYIVLLGDLRGSVSADGVASSMLPHYLAGAGLVIALIGVLLPVDHHHDDPDEDMTDTLTLEAGRP</sequence>
<feature type="transmembrane region" description="Helical" evidence="2">
    <location>
        <begin position="170"/>
        <end position="199"/>
    </location>
</feature>
<evidence type="ECO:0000259" key="4">
    <source>
        <dbReference type="Pfam" id="PF11847"/>
    </source>
</evidence>